<evidence type="ECO:0000256" key="7">
    <source>
        <dbReference type="ARBA" id="ARBA00023125"/>
    </source>
</evidence>
<feature type="region of interest" description="Disordered" evidence="9">
    <location>
        <begin position="130"/>
        <end position="171"/>
    </location>
</feature>
<feature type="compositionally biased region" description="Basic and acidic residues" evidence="9">
    <location>
        <begin position="397"/>
        <end position="414"/>
    </location>
</feature>
<feature type="region of interest" description="Disordered" evidence="9">
    <location>
        <begin position="859"/>
        <end position="901"/>
    </location>
</feature>
<evidence type="ECO:0000259" key="11">
    <source>
        <dbReference type="PROSITE" id="PS51194"/>
    </source>
</evidence>
<evidence type="ECO:0000256" key="5">
    <source>
        <dbReference type="ARBA" id="ARBA00022806"/>
    </source>
</evidence>
<dbReference type="InterPro" id="IPR014001">
    <property type="entry name" value="Helicase_ATP-bd"/>
</dbReference>
<dbReference type="InterPro" id="IPR038718">
    <property type="entry name" value="SNF2-like_sf"/>
</dbReference>
<dbReference type="GO" id="GO:0005634">
    <property type="term" value="C:nucleus"/>
    <property type="evidence" value="ECO:0007669"/>
    <property type="project" value="UniProtKB-SubCell"/>
</dbReference>
<keyword evidence="13" id="KW-1185">Reference proteome</keyword>
<evidence type="ECO:0000256" key="2">
    <source>
        <dbReference type="ARBA" id="ARBA00007025"/>
    </source>
</evidence>
<dbReference type="GO" id="GO:0003677">
    <property type="term" value="F:DNA binding"/>
    <property type="evidence" value="ECO:0007669"/>
    <property type="project" value="UniProtKB-KW"/>
</dbReference>
<feature type="compositionally biased region" description="Polar residues" evidence="9">
    <location>
        <begin position="368"/>
        <end position="384"/>
    </location>
</feature>
<feature type="compositionally biased region" description="Low complexity" evidence="9">
    <location>
        <begin position="860"/>
        <end position="875"/>
    </location>
</feature>
<dbReference type="Proteomes" id="UP000092461">
    <property type="component" value="Unassembled WGS sequence"/>
</dbReference>
<protein>
    <submittedName>
        <fullName evidence="12">Uncharacterized protein</fullName>
    </submittedName>
</protein>
<dbReference type="VEuPathDB" id="VectorBase:LLOJ001096"/>
<dbReference type="SUPFAM" id="SSF52540">
    <property type="entry name" value="P-loop containing nucleoside triphosphate hydrolases"/>
    <property type="match status" value="2"/>
</dbReference>
<dbReference type="SMART" id="SM00490">
    <property type="entry name" value="HELICc"/>
    <property type="match status" value="1"/>
</dbReference>
<evidence type="ECO:0000256" key="9">
    <source>
        <dbReference type="SAM" id="MobiDB-lite"/>
    </source>
</evidence>
<evidence type="ECO:0000256" key="4">
    <source>
        <dbReference type="ARBA" id="ARBA00022801"/>
    </source>
</evidence>
<dbReference type="Gene3D" id="3.40.50.300">
    <property type="entry name" value="P-loop containing nucleotide triphosphate hydrolases"/>
    <property type="match status" value="1"/>
</dbReference>
<comment type="similarity">
    <text evidence="2">Belongs to the SNF2/RAD54 helicase family.</text>
</comment>
<dbReference type="EnsemblMetazoa" id="LLOJ001096-RA">
    <property type="protein sequence ID" value="LLOJ001096-PA"/>
    <property type="gene ID" value="LLOJ001096"/>
</dbReference>
<comment type="subcellular location">
    <subcellularLocation>
        <location evidence="1">Nucleus</location>
    </subcellularLocation>
</comment>
<evidence type="ECO:0000256" key="3">
    <source>
        <dbReference type="ARBA" id="ARBA00022741"/>
    </source>
</evidence>
<evidence type="ECO:0000259" key="10">
    <source>
        <dbReference type="PROSITE" id="PS51192"/>
    </source>
</evidence>
<name>A0A1B0CAN4_LUTLO</name>
<dbReference type="Pfam" id="PF00271">
    <property type="entry name" value="Helicase_C"/>
    <property type="match status" value="1"/>
</dbReference>
<dbReference type="PROSITE" id="PS51192">
    <property type="entry name" value="HELICASE_ATP_BIND_1"/>
    <property type="match status" value="1"/>
</dbReference>
<reference evidence="12" key="1">
    <citation type="submission" date="2020-05" db="UniProtKB">
        <authorList>
            <consortium name="EnsemblMetazoa"/>
        </authorList>
    </citation>
    <scope>IDENTIFICATION</scope>
    <source>
        <strain evidence="12">Jacobina</strain>
    </source>
</reference>
<feature type="region of interest" description="Disordered" evidence="9">
    <location>
        <begin position="233"/>
        <end position="445"/>
    </location>
</feature>
<feature type="compositionally biased region" description="Basic and acidic residues" evidence="9">
    <location>
        <begin position="286"/>
        <end position="322"/>
    </location>
</feature>
<organism evidence="12 13">
    <name type="scientific">Lutzomyia longipalpis</name>
    <name type="common">Sand fly</name>
    <dbReference type="NCBI Taxonomy" id="7200"/>
    <lineage>
        <taxon>Eukaryota</taxon>
        <taxon>Metazoa</taxon>
        <taxon>Ecdysozoa</taxon>
        <taxon>Arthropoda</taxon>
        <taxon>Hexapoda</taxon>
        <taxon>Insecta</taxon>
        <taxon>Pterygota</taxon>
        <taxon>Neoptera</taxon>
        <taxon>Endopterygota</taxon>
        <taxon>Diptera</taxon>
        <taxon>Nematocera</taxon>
        <taxon>Psychodoidea</taxon>
        <taxon>Psychodidae</taxon>
        <taxon>Lutzomyia</taxon>
        <taxon>Lutzomyia</taxon>
    </lineage>
</organism>
<keyword evidence="4" id="KW-0378">Hydrolase</keyword>
<feature type="compositionally biased region" description="Basic and acidic residues" evidence="9">
    <location>
        <begin position="239"/>
        <end position="255"/>
    </location>
</feature>
<sequence length="1348" mass="153898">MDDSSLCQSIGKHFESIRSSLEQSCDTLEKSHSDLCAKDSGIPFDERVDSVLTVLREIQGKITKTIDRATTSVRTSIGEWKGNCKTITINANVKEESTNKGQESEENSDGDKPKIRVIALEKLQDPTLLSTNRLPKSRLKQRPTAIPQKLNKSSIVISDSSDDEPIHVPLKSTPRVVSSEVEKHAKSVKVQVKALPEDLAVLKRQHKVTEIRNSHGALIEKLSEAAKEPIKLVIKNPSKRSDKSTEDKDSDREESSSDEIMNGKKKVTKRVDKRVSSEDSTAGNRETSEKNPDKRESSEKSSEKKQETSEVEKKKPSKGLKDSDEEVPMSESESKVGEINGKGSDDRNSDNSTDSEIIVSRKKRKRAQSNSTKGSNSSTDSDSVTKPTRKRRIKRPKNSDSSDDEKKTEKSPDKNKRKNIRKVLKDRDLEDDTKKAAREESERKKRIEERQKMYNEIYEVKDGDAVKELDKVVLDFEEESKEDLLSVHKDLVKKLKPHQGMGIKFMWDACFETLERSTESDGSGCILAHCMGLGKTLQVIALTHTLLANSEKTGVQRVLVICPLSTVLNWVNEFSKWLDDVSDSEDIDVYELSKQKQNNDRANVIRQWHTGGGVLVIGYDLFRNLSNEKNRNIKKKARESIQMGLINPGPELVICDEGHLLKNEKTSLSKAVNKIRTLRRIVLTGTPLQNNLKEYYCMVQFVKPNLLGKYNEYMNRFVNPITNGQYIDSTPRDIQIMKRRSHVLHKMLDGCVQRRDYSVLAPFLPPKHEYVVFIRLTELQIKLYKYYMENKARGADEGGSKRTSILFADFQNLQRIWTHPRVLRYNSDRYEINQQKKRDLMDDTDESVGSLKDFIDDETSSAASSDSDSGSSNSSAEKKPVKRTTRNSRMLNNEPLFEPSQEQMKIENPTEWWVDMVPESDLDNLKVSGKLMMLFSILEECEAIGDKLLVFSQSLFSLDVIEHFLSLVDDNEQAKKVNPLLAGFAGSWSLGLDYFRLDGSTAIEHRNAAIKQFNQVDNHRARLFLISTRAGGLGVNLVAANRVVIFDASWNPSHDVQSIFRVYRFGQVKPCYIYRFLALGTMEEKIYERQVTKQAISKRVIDEQQIDRHYRENDLMLLYNYDLEPQEPRETPNLPKDRLFADMLTKYEDLIYKYHEHDSLLENKEEETLNEEERRAAWEEYEAEKKRVPVINYGMMGSGLPMGTFNVGNVGRAAMTGHVTSNNYFGFRGDIFLRLLDLKTRQDHPEFDEMQIKAYIPVLVQQMYNEVSRGDMTTYNDLIVLQQELIDAQSPQIPNIYQNYNSQYIAGSSGNLINPYHPSFNQNRQNFGQNNQLSGNNFPSDNGVINID</sequence>
<dbReference type="GO" id="GO:0005524">
    <property type="term" value="F:ATP binding"/>
    <property type="evidence" value="ECO:0007669"/>
    <property type="project" value="UniProtKB-KW"/>
</dbReference>
<evidence type="ECO:0000256" key="6">
    <source>
        <dbReference type="ARBA" id="ARBA00022840"/>
    </source>
</evidence>
<keyword evidence="5" id="KW-0347">Helicase</keyword>
<dbReference type="Pfam" id="PF00176">
    <property type="entry name" value="SNF2-rel_dom"/>
    <property type="match status" value="1"/>
</dbReference>
<dbReference type="SMART" id="SM00487">
    <property type="entry name" value="DEXDc"/>
    <property type="match status" value="1"/>
</dbReference>
<keyword evidence="8" id="KW-0539">Nucleus</keyword>
<feature type="compositionally biased region" description="Basic and acidic residues" evidence="9">
    <location>
        <begin position="423"/>
        <end position="445"/>
    </location>
</feature>
<dbReference type="EMBL" id="AJWK01004123">
    <property type="status" value="NOT_ANNOTATED_CDS"/>
    <property type="molecule type" value="Genomic_DNA"/>
</dbReference>
<keyword evidence="7" id="KW-0238">DNA-binding</keyword>
<feature type="domain" description="Helicase C-terminal" evidence="11">
    <location>
        <begin position="936"/>
        <end position="1114"/>
    </location>
</feature>
<dbReference type="InterPro" id="IPR027417">
    <property type="entry name" value="P-loop_NTPase"/>
</dbReference>
<dbReference type="CDD" id="cd18793">
    <property type="entry name" value="SF2_C_SNF"/>
    <property type="match status" value="1"/>
</dbReference>
<dbReference type="InterPro" id="IPR000330">
    <property type="entry name" value="SNF2_N"/>
</dbReference>
<evidence type="ECO:0000256" key="8">
    <source>
        <dbReference type="ARBA" id="ARBA00023242"/>
    </source>
</evidence>
<dbReference type="PROSITE" id="PS51194">
    <property type="entry name" value="HELICASE_CTER"/>
    <property type="match status" value="1"/>
</dbReference>
<dbReference type="PANTHER" id="PTHR45797:SF3">
    <property type="entry name" value="TRANSCRIPTIONAL REGULATOR ATRX HOMOLOG"/>
    <property type="match status" value="1"/>
</dbReference>
<keyword evidence="3" id="KW-0547">Nucleotide-binding</keyword>
<evidence type="ECO:0000313" key="12">
    <source>
        <dbReference type="EnsemblMetazoa" id="LLOJ001096-PA"/>
    </source>
</evidence>
<dbReference type="GO" id="GO:0016887">
    <property type="term" value="F:ATP hydrolysis activity"/>
    <property type="evidence" value="ECO:0007669"/>
    <property type="project" value="InterPro"/>
</dbReference>
<evidence type="ECO:0000256" key="1">
    <source>
        <dbReference type="ARBA" id="ARBA00004123"/>
    </source>
</evidence>
<keyword evidence="6" id="KW-0067">ATP-binding</keyword>
<dbReference type="VEuPathDB" id="VectorBase:LLONM1_010677"/>
<dbReference type="GO" id="GO:0004386">
    <property type="term" value="F:helicase activity"/>
    <property type="evidence" value="ECO:0007669"/>
    <property type="project" value="UniProtKB-KW"/>
</dbReference>
<dbReference type="InterPro" id="IPR044574">
    <property type="entry name" value="ARIP4-like"/>
</dbReference>
<dbReference type="InterPro" id="IPR001650">
    <property type="entry name" value="Helicase_C-like"/>
</dbReference>
<dbReference type="Gene3D" id="3.40.50.10810">
    <property type="entry name" value="Tandem AAA-ATPase domain"/>
    <property type="match status" value="1"/>
</dbReference>
<dbReference type="InterPro" id="IPR049730">
    <property type="entry name" value="SNF2/RAD54-like_C"/>
</dbReference>
<feature type="compositionally biased region" description="Basic residues" evidence="9">
    <location>
        <begin position="387"/>
        <end position="396"/>
    </location>
</feature>
<dbReference type="PANTHER" id="PTHR45797">
    <property type="entry name" value="RAD54-LIKE"/>
    <property type="match status" value="1"/>
</dbReference>
<evidence type="ECO:0000313" key="13">
    <source>
        <dbReference type="Proteomes" id="UP000092461"/>
    </source>
</evidence>
<proteinExistence type="inferred from homology"/>
<feature type="domain" description="Helicase ATP-binding" evidence="10">
    <location>
        <begin position="516"/>
        <end position="705"/>
    </location>
</feature>
<accession>A0A1B0CAN4</accession>